<sequence>MLVLVLVLVLVVLVPVPELFDVGGDKRHEGLAPRPPLSLKRSVRRLRELSRRHEASERALRGGVGEASMSVLSPPSSLTWQQLGRGDVVMAGGGRVHTGR</sequence>
<feature type="region of interest" description="Disordered" evidence="1">
    <location>
        <begin position="57"/>
        <end position="76"/>
    </location>
</feature>
<name>A0A167TMN7_9AGAM</name>
<evidence type="ECO:0000256" key="1">
    <source>
        <dbReference type="SAM" id="MobiDB-lite"/>
    </source>
</evidence>
<dbReference type="Proteomes" id="UP000076532">
    <property type="component" value="Unassembled WGS sequence"/>
</dbReference>
<evidence type="ECO:0000313" key="3">
    <source>
        <dbReference type="EMBL" id="KZP03097.1"/>
    </source>
</evidence>
<accession>A0A167TMN7</accession>
<reference evidence="3 4" key="1">
    <citation type="journal article" date="2016" name="Mol. Biol. Evol.">
        <title>Comparative Genomics of Early-Diverging Mushroom-Forming Fungi Provides Insights into the Origins of Lignocellulose Decay Capabilities.</title>
        <authorList>
            <person name="Nagy L.G."/>
            <person name="Riley R."/>
            <person name="Tritt A."/>
            <person name="Adam C."/>
            <person name="Daum C."/>
            <person name="Floudas D."/>
            <person name="Sun H."/>
            <person name="Yadav J.S."/>
            <person name="Pangilinan J."/>
            <person name="Larsson K.H."/>
            <person name="Matsuura K."/>
            <person name="Barry K."/>
            <person name="Labutti K."/>
            <person name="Kuo R."/>
            <person name="Ohm R.A."/>
            <person name="Bhattacharya S.S."/>
            <person name="Shirouzu T."/>
            <person name="Yoshinaga Y."/>
            <person name="Martin F.M."/>
            <person name="Grigoriev I.V."/>
            <person name="Hibbett D.S."/>
        </authorList>
    </citation>
    <scope>NUCLEOTIDE SEQUENCE [LARGE SCALE GENOMIC DNA]</scope>
    <source>
        <strain evidence="3 4">CBS 109695</strain>
    </source>
</reference>
<keyword evidence="4" id="KW-1185">Reference proteome</keyword>
<evidence type="ECO:0000313" key="4">
    <source>
        <dbReference type="Proteomes" id="UP000076532"/>
    </source>
</evidence>
<gene>
    <name evidence="3" type="ORF">FIBSPDRAFT_905275</name>
</gene>
<keyword evidence="2" id="KW-0732">Signal</keyword>
<evidence type="ECO:0000256" key="2">
    <source>
        <dbReference type="SAM" id="SignalP"/>
    </source>
</evidence>
<evidence type="ECO:0008006" key="5">
    <source>
        <dbReference type="Google" id="ProtNLM"/>
    </source>
</evidence>
<dbReference type="EMBL" id="KV418167">
    <property type="protein sequence ID" value="KZP03097.1"/>
    <property type="molecule type" value="Genomic_DNA"/>
</dbReference>
<proteinExistence type="predicted"/>
<feature type="chain" id="PRO_5007892630" description="Secreted protein" evidence="2">
    <location>
        <begin position="20"/>
        <end position="100"/>
    </location>
</feature>
<protein>
    <recommendedName>
        <fullName evidence="5">Secreted protein</fullName>
    </recommendedName>
</protein>
<organism evidence="3 4">
    <name type="scientific">Athelia psychrophila</name>
    <dbReference type="NCBI Taxonomy" id="1759441"/>
    <lineage>
        <taxon>Eukaryota</taxon>
        <taxon>Fungi</taxon>
        <taxon>Dikarya</taxon>
        <taxon>Basidiomycota</taxon>
        <taxon>Agaricomycotina</taxon>
        <taxon>Agaricomycetes</taxon>
        <taxon>Agaricomycetidae</taxon>
        <taxon>Atheliales</taxon>
        <taxon>Atheliaceae</taxon>
        <taxon>Athelia</taxon>
    </lineage>
</organism>
<dbReference type="AlphaFoldDB" id="A0A167TMN7"/>
<feature type="signal peptide" evidence="2">
    <location>
        <begin position="1"/>
        <end position="19"/>
    </location>
</feature>